<evidence type="ECO:0000259" key="2">
    <source>
        <dbReference type="Pfam" id="PF02698"/>
    </source>
</evidence>
<dbReference type="InterPro" id="IPR051599">
    <property type="entry name" value="Cell_Envelope_Assoc"/>
</dbReference>
<keyword evidence="1" id="KW-1133">Transmembrane helix</keyword>
<dbReference type="PANTHER" id="PTHR30336:SF4">
    <property type="entry name" value="ENVELOPE BIOGENESIS FACTOR ELYC"/>
    <property type="match status" value="1"/>
</dbReference>
<keyword evidence="1" id="KW-0812">Transmembrane</keyword>
<dbReference type="InterPro" id="IPR003848">
    <property type="entry name" value="DUF218"/>
</dbReference>
<keyword evidence="1" id="KW-0472">Membrane</keyword>
<evidence type="ECO:0000313" key="3">
    <source>
        <dbReference type="EMBL" id="MER2491710.1"/>
    </source>
</evidence>
<organism evidence="3 4">
    <name type="scientific">Catenovulum sediminis</name>
    <dbReference type="NCBI Taxonomy" id="1740262"/>
    <lineage>
        <taxon>Bacteria</taxon>
        <taxon>Pseudomonadati</taxon>
        <taxon>Pseudomonadota</taxon>
        <taxon>Gammaproteobacteria</taxon>
        <taxon>Alteromonadales</taxon>
        <taxon>Alteromonadaceae</taxon>
        <taxon>Catenovulum</taxon>
    </lineage>
</organism>
<dbReference type="Proteomes" id="UP001467690">
    <property type="component" value="Unassembled WGS sequence"/>
</dbReference>
<feature type="transmembrane region" description="Helical" evidence="1">
    <location>
        <begin position="12"/>
        <end position="35"/>
    </location>
</feature>
<dbReference type="Pfam" id="PF02698">
    <property type="entry name" value="DUF218"/>
    <property type="match status" value="1"/>
</dbReference>
<accession>A0ABV1RFM3</accession>
<gene>
    <name evidence="3" type="ORF">ABS311_07420</name>
</gene>
<dbReference type="RefSeq" id="WP_350401297.1">
    <property type="nucleotide sequence ID" value="NZ_JBELOE010000143.1"/>
</dbReference>
<protein>
    <submittedName>
        <fullName evidence="3">ElyC/SanA/YdcF family protein</fullName>
    </submittedName>
</protein>
<feature type="transmembrane region" description="Helical" evidence="1">
    <location>
        <begin position="47"/>
        <end position="69"/>
    </location>
</feature>
<feature type="domain" description="DUF218" evidence="2">
    <location>
        <begin position="87"/>
        <end position="251"/>
    </location>
</feature>
<dbReference type="EMBL" id="JBELOE010000143">
    <property type="protein sequence ID" value="MER2491710.1"/>
    <property type="molecule type" value="Genomic_DNA"/>
</dbReference>
<dbReference type="CDD" id="cd06259">
    <property type="entry name" value="YdcF-like"/>
    <property type="match status" value="1"/>
</dbReference>
<evidence type="ECO:0000313" key="4">
    <source>
        <dbReference type="Proteomes" id="UP001467690"/>
    </source>
</evidence>
<name>A0ABV1RFM3_9ALTE</name>
<comment type="caution">
    <text evidence="3">The sequence shown here is derived from an EMBL/GenBank/DDBJ whole genome shotgun (WGS) entry which is preliminary data.</text>
</comment>
<proteinExistence type="predicted"/>
<sequence length="264" mass="30004">MDLLFAVKKLIAAFIAPVPLTIALMITVYVLLLLIKDSHSARWYAKYFSLASILVLMIVSLPITSDILIRPLEQYSPRYQDALKQVDNIVVLGCYNTEFDSRSDIANVRPCSLYRLNEAIRLSRVYPQAKLILSGWSKKGTTRFDHSEFLANVTISLGVNRARLVLLNGSKDTNQEAKNLASIMLNKNNLVVSSASHFKRIDAIFSHYNIRYTAVPAEYLASADTFVSWKQLIPSARALHTSERAIYEYLGNIWIKIRFVWNNE</sequence>
<evidence type="ECO:0000256" key="1">
    <source>
        <dbReference type="SAM" id="Phobius"/>
    </source>
</evidence>
<dbReference type="PANTHER" id="PTHR30336">
    <property type="entry name" value="INNER MEMBRANE PROTEIN, PROBABLE PERMEASE"/>
    <property type="match status" value="1"/>
</dbReference>
<keyword evidence="4" id="KW-1185">Reference proteome</keyword>
<reference evidence="3 4" key="1">
    <citation type="submission" date="2024-06" db="EMBL/GenBank/DDBJ databases">
        <authorList>
            <person name="Chen R.Y."/>
        </authorList>
    </citation>
    <scope>NUCLEOTIDE SEQUENCE [LARGE SCALE GENOMIC DNA]</scope>
    <source>
        <strain evidence="3 4">D2</strain>
    </source>
</reference>